<keyword evidence="2" id="KW-1185">Reference proteome</keyword>
<evidence type="ECO:0000313" key="2">
    <source>
        <dbReference type="Proteomes" id="UP001589568"/>
    </source>
</evidence>
<organism evidence="1 2">
    <name type="scientific">Nonomuraea salmonea</name>
    <dbReference type="NCBI Taxonomy" id="46181"/>
    <lineage>
        <taxon>Bacteria</taxon>
        <taxon>Bacillati</taxon>
        <taxon>Actinomycetota</taxon>
        <taxon>Actinomycetes</taxon>
        <taxon>Streptosporangiales</taxon>
        <taxon>Streptosporangiaceae</taxon>
        <taxon>Nonomuraea</taxon>
    </lineage>
</organism>
<dbReference type="RefSeq" id="WP_379485225.1">
    <property type="nucleotide sequence ID" value="NZ_JBHMCF010000057.1"/>
</dbReference>
<accession>A0ABV5P2W1</accession>
<dbReference type="EMBL" id="JBHMCF010000057">
    <property type="protein sequence ID" value="MFB9476925.1"/>
    <property type="molecule type" value="Genomic_DNA"/>
</dbReference>
<comment type="caution">
    <text evidence="1">The sequence shown here is derived from an EMBL/GenBank/DDBJ whole genome shotgun (WGS) entry which is preliminary data.</text>
</comment>
<dbReference type="Proteomes" id="UP001589568">
    <property type="component" value="Unassembled WGS sequence"/>
</dbReference>
<evidence type="ECO:0000313" key="1">
    <source>
        <dbReference type="EMBL" id="MFB9476925.1"/>
    </source>
</evidence>
<evidence type="ECO:0008006" key="3">
    <source>
        <dbReference type="Google" id="ProtNLM"/>
    </source>
</evidence>
<protein>
    <recommendedName>
        <fullName evidence="3">ANTAR domain-containing protein</fullName>
    </recommendedName>
</protein>
<name>A0ABV5P2W1_9ACTN</name>
<gene>
    <name evidence="1" type="ORF">ACFFR3_46175</name>
</gene>
<reference evidence="1 2" key="1">
    <citation type="submission" date="2024-09" db="EMBL/GenBank/DDBJ databases">
        <authorList>
            <person name="Sun Q."/>
            <person name="Mori K."/>
        </authorList>
    </citation>
    <scope>NUCLEOTIDE SEQUENCE [LARGE SCALE GENOMIC DNA]</scope>
    <source>
        <strain evidence="1 2">JCM 3324</strain>
    </source>
</reference>
<proteinExistence type="predicted"/>
<sequence length="99" mass="10674">MTETSSTDGFARWHAELAARVAGRDLVDAARRLRAVLGAPATATTAVVLGMADIRARDSRLVDRLRADHERACSDFLGAVTDLAELDPPVDVRPLLPPR</sequence>